<dbReference type="OrthoDB" id="1703350at2759"/>
<evidence type="ECO:0000256" key="1">
    <source>
        <dbReference type="ARBA" id="ARBA00001933"/>
    </source>
</evidence>
<dbReference type="NCBIfam" id="NF003764">
    <property type="entry name" value="PRK05355.1"/>
    <property type="match status" value="1"/>
</dbReference>
<dbReference type="Proteomes" id="UP000319160">
    <property type="component" value="Unassembled WGS sequence"/>
</dbReference>
<evidence type="ECO:0000313" key="13">
    <source>
        <dbReference type="EMBL" id="TRX98711.1"/>
    </source>
</evidence>
<feature type="domain" description="Aminotransferase class V" evidence="12">
    <location>
        <begin position="9"/>
        <end position="96"/>
    </location>
</feature>
<evidence type="ECO:0000256" key="2">
    <source>
        <dbReference type="ARBA" id="ARBA00005099"/>
    </source>
</evidence>
<comment type="cofactor">
    <cofactor evidence="1">
        <name>pyridoxal 5'-phosphate</name>
        <dbReference type="ChEBI" id="CHEBI:597326"/>
    </cofactor>
</comment>
<dbReference type="InterPro" id="IPR015424">
    <property type="entry name" value="PyrdxlP-dep_Trfase"/>
</dbReference>
<comment type="pathway">
    <text evidence="2">Amino-acid biosynthesis; L-serine biosynthesis; L-serine from 3-phospho-D-glycerate: step 2/3.</text>
</comment>
<evidence type="ECO:0000256" key="7">
    <source>
        <dbReference type="ARBA" id="ARBA00022679"/>
    </source>
</evidence>
<name>A0A553IES0_9PEZI</name>
<accession>A0A553IES0</accession>
<reference evidence="14" key="1">
    <citation type="submission" date="2019-06" db="EMBL/GenBank/DDBJ databases">
        <title>Draft genome sequence of the griseofulvin-producing fungus Xylaria cubensis strain G536.</title>
        <authorList>
            <person name="Mead M.E."/>
            <person name="Raja H.A."/>
            <person name="Steenwyk J.L."/>
            <person name="Knowles S.L."/>
            <person name="Oberlies N.H."/>
            <person name="Rokas A."/>
        </authorList>
    </citation>
    <scope>NUCLEOTIDE SEQUENCE [LARGE SCALE GENOMIC DNA]</scope>
    <source>
        <strain evidence="14">G536</strain>
    </source>
</reference>
<evidence type="ECO:0000256" key="8">
    <source>
        <dbReference type="ARBA" id="ARBA00022898"/>
    </source>
</evidence>
<keyword evidence="9" id="KW-0718">Serine biosynthesis</keyword>
<keyword evidence="14" id="KW-1185">Reference proteome</keyword>
<evidence type="ECO:0000313" key="14">
    <source>
        <dbReference type="Proteomes" id="UP000319160"/>
    </source>
</evidence>
<dbReference type="GO" id="GO:0005737">
    <property type="term" value="C:cytoplasm"/>
    <property type="evidence" value="ECO:0007669"/>
    <property type="project" value="TreeGrafter"/>
</dbReference>
<gene>
    <name evidence="13" type="ORF">FHL15_000053</name>
</gene>
<dbReference type="GO" id="GO:0006564">
    <property type="term" value="P:L-serine biosynthetic process"/>
    <property type="evidence" value="ECO:0007669"/>
    <property type="project" value="UniProtKB-KW"/>
</dbReference>
<dbReference type="InterPro" id="IPR000192">
    <property type="entry name" value="Aminotrans_V_dom"/>
</dbReference>
<comment type="caution">
    <text evidence="13">The sequence shown here is derived from an EMBL/GenBank/DDBJ whole genome shotgun (WGS) entry which is preliminary data.</text>
</comment>
<sequence length="614" mass="67642">MPSRSDITYFGAGPALLPTAVLEEAAAALLNYNATGLGIAEHSHRSEIATTIINEAKADLVSYLDIPDDYEICFMQGGGSAQFSAMAYNFVGNWVTRKYKEVQGSESDESTVLKLKSAVENLKIDYIITGGWSQKAAAEAERLFGSEHVNIVADSRKANDGKFGTIPSEDTWNLSHDAAMVYYCDNETVHGVEFPGFPKCLEPGPDRPIVVADMSSNILSRRIPISNFSAIFFGAQKNLGSTGITVVIIQKQFLPQPSAALMRKLALPIPPRIFEFETIIKNNSLYNTLSVLDVFIAGRVLKQLLLQHPDKVQGQQILSQKKAQLIYKTLEAYPTIYQIIPDKAARSRMNICFRIKGGSAVEELFLKDAATVGLTGLKGHRELKGIRASNYNSISLEGAEKLANFISTFASQNGTVVLAPISTWRLAVPAAEMSKPRYNAYDQEQCGDREKHKHYRIETADFVRIEYAPVRPPTSSDWDRYGLGLRIGTGCGPVRVQTTDQYDMRTSTDAAVPAQCRASSSQDFIQETGPLWSPPMRLRNEPEKQGISALRKKEVELVYDLTRFQGRGDITCLPTKVDLGLMRADLLAFEASIVIPHAQVQDTIVAETQSPDGC</sequence>
<dbReference type="UniPathway" id="UPA00135">
    <property type="reaction ID" value="UER00197"/>
</dbReference>
<dbReference type="SUPFAM" id="SSF53383">
    <property type="entry name" value="PLP-dependent transferases"/>
    <property type="match status" value="1"/>
</dbReference>
<comment type="catalytic activity">
    <reaction evidence="11">
        <text>O-phospho-L-serine + 2-oxoglutarate = 3-phosphooxypyruvate + L-glutamate</text>
        <dbReference type="Rhea" id="RHEA:14329"/>
        <dbReference type="ChEBI" id="CHEBI:16810"/>
        <dbReference type="ChEBI" id="CHEBI:18110"/>
        <dbReference type="ChEBI" id="CHEBI:29985"/>
        <dbReference type="ChEBI" id="CHEBI:57524"/>
        <dbReference type="EC" id="2.6.1.52"/>
    </reaction>
</comment>
<comment type="catalytic activity">
    <reaction evidence="10">
        <text>4-(phosphooxy)-L-threonine + 2-oxoglutarate = (R)-3-hydroxy-2-oxo-4-phosphooxybutanoate + L-glutamate</text>
        <dbReference type="Rhea" id="RHEA:16573"/>
        <dbReference type="ChEBI" id="CHEBI:16810"/>
        <dbReference type="ChEBI" id="CHEBI:29985"/>
        <dbReference type="ChEBI" id="CHEBI:58452"/>
        <dbReference type="ChEBI" id="CHEBI:58538"/>
        <dbReference type="EC" id="2.6.1.52"/>
    </reaction>
</comment>
<feature type="domain" description="Aminotransferase class V" evidence="12">
    <location>
        <begin position="162"/>
        <end position="380"/>
    </location>
</feature>
<dbReference type="PANTHER" id="PTHR43247">
    <property type="entry name" value="PHOSPHOSERINE AMINOTRANSFERASE"/>
    <property type="match status" value="1"/>
</dbReference>
<dbReference type="Pfam" id="PF00266">
    <property type="entry name" value="Aminotran_5"/>
    <property type="match status" value="2"/>
</dbReference>
<keyword evidence="7" id="KW-0808">Transferase</keyword>
<dbReference type="GO" id="GO:0030170">
    <property type="term" value="F:pyridoxal phosphate binding"/>
    <property type="evidence" value="ECO:0007669"/>
    <property type="project" value="TreeGrafter"/>
</dbReference>
<keyword evidence="8" id="KW-0663">Pyridoxal phosphate</keyword>
<evidence type="ECO:0000256" key="3">
    <source>
        <dbReference type="ARBA" id="ARBA00006904"/>
    </source>
</evidence>
<dbReference type="FunFam" id="3.40.640.10:FF:000082">
    <property type="entry name" value="Phosphoserine aminotransferase"/>
    <property type="match status" value="1"/>
</dbReference>
<dbReference type="InterPro" id="IPR022278">
    <property type="entry name" value="Pser_aminoTfrase"/>
</dbReference>
<dbReference type="Gene3D" id="3.40.640.10">
    <property type="entry name" value="Type I PLP-dependent aspartate aminotransferase-like (Major domain)"/>
    <property type="match status" value="1"/>
</dbReference>
<evidence type="ECO:0000256" key="11">
    <source>
        <dbReference type="ARBA" id="ARBA00049007"/>
    </source>
</evidence>
<dbReference type="InterPro" id="IPR015422">
    <property type="entry name" value="PyrdxlP-dep_Trfase_small"/>
</dbReference>
<evidence type="ECO:0000259" key="12">
    <source>
        <dbReference type="Pfam" id="PF00266"/>
    </source>
</evidence>
<organism evidence="13 14">
    <name type="scientific">Xylaria flabelliformis</name>
    <dbReference type="NCBI Taxonomy" id="2512241"/>
    <lineage>
        <taxon>Eukaryota</taxon>
        <taxon>Fungi</taxon>
        <taxon>Dikarya</taxon>
        <taxon>Ascomycota</taxon>
        <taxon>Pezizomycotina</taxon>
        <taxon>Sordariomycetes</taxon>
        <taxon>Xylariomycetidae</taxon>
        <taxon>Xylariales</taxon>
        <taxon>Xylariaceae</taxon>
        <taxon>Xylaria</taxon>
    </lineage>
</organism>
<dbReference type="Gene3D" id="3.90.1150.10">
    <property type="entry name" value="Aspartate Aminotransferase, domain 1"/>
    <property type="match status" value="1"/>
</dbReference>
<evidence type="ECO:0000256" key="6">
    <source>
        <dbReference type="ARBA" id="ARBA00022605"/>
    </source>
</evidence>
<proteinExistence type="inferred from homology"/>
<evidence type="ECO:0000256" key="9">
    <source>
        <dbReference type="ARBA" id="ARBA00023299"/>
    </source>
</evidence>
<dbReference type="FunFam" id="3.90.1150.10:FF:000006">
    <property type="entry name" value="Phosphoserine aminotransferase"/>
    <property type="match status" value="1"/>
</dbReference>
<evidence type="ECO:0000256" key="4">
    <source>
        <dbReference type="ARBA" id="ARBA00013030"/>
    </source>
</evidence>
<dbReference type="STRING" id="2512241.A0A553IES0"/>
<dbReference type="InterPro" id="IPR015421">
    <property type="entry name" value="PyrdxlP-dep_Trfase_major"/>
</dbReference>
<evidence type="ECO:0000256" key="5">
    <source>
        <dbReference type="ARBA" id="ARBA00022576"/>
    </source>
</evidence>
<keyword evidence="6" id="KW-0028">Amino-acid biosynthesis</keyword>
<dbReference type="PANTHER" id="PTHR43247:SF1">
    <property type="entry name" value="PHOSPHOSERINE AMINOTRANSFERASE"/>
    <property type="match status" value="1"/>
</dbReference>
<dbReference type="AlphaFoldDB" id="A0A553IES0"/>
<dbReference type="HAMAP" id="MF_00160">
    <property type="entry name" value="SerC_aminotrans_5"/>
    <property type="match status" value="1"/>
</dbReference>
<dbReference type="GO" id="GO:0004648">
    <property type="term" value="F:O-phospho-L-serine:2-oxoglutarate aminotransferase activity"/>
    <property type="evidence" value="ECO:0007669"/>
    <property type="project" value="UniProtKB-EC"/>
</dbReference>
<protein>
    <recommendedName>
        <fullName evidence="4">phosphoserine transaminase</fullName>
        <ecNumber evidence="4">2.6.1.52</ecNumber>
    </recommendedName>
</protein>
<comment type="similarity">
    <text evidence="3">Belongs to the class-V pyridoxal-phosphate-dependent aminotransferase family. SerC subfamily.</text>
</comment>
<evidence type="ECO:0000256" key="10">
    <source>
        <dbReference type="ARBA" id="ARBA00047630"/>
    </source>
</evidence>
<dbReference type="EC" id="2.6.1.52" evidence="4"/>
<keyword evidence="5" id="KW-0032">Aminotransferase</keyword>
<dbReference type="EMBL" id="VFLP01000001">
    <property type="protein sequence ID" value="TRX98711.1"/>
    <property type="molecule type" value="Genomic_DNA"/>
</dbReference>